<feature type="domain" description="C2H2-type" evidence="10">
    <location>
        <begin position="31"/>
        <end position="58"/>
    </location>
</feature>
<comment type="subcellular location">
    <subcellularLocation>
        <location evidence="1">Nucleus</location>
    </subcellularLocation>
</comment>
<evidence type="ECO:0000256" key="2">
    <source>
        <dbReference type="ARBA" id="ARBA00022723"/>
    </source>
</evidence>
<evidence type="ECO:0000259" key="10">
    <source>
        <dbReference type="PROSITE" id="PS50157"/>
    </source>
</evidence>
<keyword evidence="5" id="KW-0805">Transcription regulation</keyword>
<evidence type="ECO:0000256" key="8">
    <source>
        <dbReference type="PROSITE-ProRule" id="PRU00042"/>
    </source>
</evidence>
<dbReference type="PANTHER" id="PTHR45801:SF77">
    <property type="entry name" value="C2H2-TYPE DOMAIN-CONTAINING PROTEIN"/>
    <property type="match status" value="1"/>
</dbReference>
<dbReference type="SUPFAM" id="SSF57667">
    <property type="entry name" value="beta-beta-alpha zinc fingers"/>
    <property type="match status" value="1"/>
</dbReference>
<dbReference type="GO" id="GO:0008270">
    <property type="term" value="F:zinc ion binding"/>
    <property type="evidence" value="ECO:0007669"/>
    <property type="project" value="UniProtKB-KW"/>
</dbReference>
<keyword evidence="4" id="KW-0862">Zinc</keyword>
<keyword evidence="3 8" id="KW-0863">Zinc-finger</keyword>
<dbReference type="InterPro" id="IPR036236">
    <property type="entry name" value="Znf_C2H2_sf"/>
</dbReference>
<dbReference type="InterPro" id="IPR052426">
    <property type="entry name" value="Plant_dev_regulator"/>
</dbReference>
<keyword evidence="12" id="KW-1185">Reference proteome</keyword>
<evidence type="ECO:0000256" key="1">
    <source>
        <dbReference type="ARBA" id="ARBA00004123"/>
    </source>
</evidence>
<keyword evidence="6" id="KW-0804">Transcription</keyword>
<dbReference type="Proteomes" id="UP001370490">
    <property type="component" value="Unassembled WGS sequence"/>
</dbReference>
<dbReference type="PANTHER" id="PTHR45801">
    <property type="entry name" value="OS07G0101800 PROTEIN"/>
    <property type="match status" value="1"/>
</dbReference>
<evidence type="ECO:0000313" key="12">
    <source>
        <dbReference type="Proteomes" id="UP001370490"/>
    </source>
</evidence>
<comment type="caution">
    <text evidence="11">The sequence shown here is derived from an EMBL/GenBank/DDBJ whole genome shotgun (WGS) entry which is preliminary data.</text>
</comment>
<evidence type="ECO:0000256" key="4">
    <source>
        <dbReference type="ARBA" id="ARBA00022833"/>
    </source>
</evidence>
<feature type="compositionally biased region" description="Low complexity" evidence="9">
    <location>
        <begin position="91"/>
        <end position="103"/>
    </location>
</feature>
<evidence type="ECO:0000256" key="7">
    <source>
        <dbReference type="ARBA" id="ARBA00023242"/>
    </source>
</evidence>
<dbReference type="Gene3D" id="3.30.160.60">
    <property type="entry name" value="Classic Zinc Finger"/>
    <property type="match status" value="1"/>
</dbReference>
<proteinExistence type="predicted"/>
<evidence type="ECO:0000256" key="5">
    <source>
        <dbReference type="ARBA" id="ARBA00023015"/>
    </source>
</evidence>
<evidence type="ECO:0000256" key="3">
    <source>
        <dbReference type="ARBA" id="ARBA00022771"/>
    </source>
</evidence>
<evidence type="ECO:0000256" key="6">
    <source>
        <dbReference type="ARBA" id="ARBA00023163"/>
    </source>
</evidence>
<feature type="compositionally biased region" description="Low complexity" evidence="9">
    <location>
        <begin position="66"/>
        <end position="80"/>
    </location>
</feature>
<accession>A0AAN8YSV7</accession>
<dbReference type="GO" id="GO:0005634">
    <property type="term" value="C:nucleus"/>
    <property type="evidence" value="ECO:0007669"/>
    <property type="project" value="UniProtKB-SubCell"/>
</dbReference>
<gene>
    <name evidence="11" type="ORF">RJ641_021375</name>
</gene>
<evidence type="ECO:0000256" key="9">
    <source>
        <dbReference type="SAM" id="MobiDB-lite"/>
    </source>
</evidence>
<reference evidence="11 12" key="1">
    <citation type="submission" date="2023-12" db="EMBL/GenBank/DDBJ databases">
        <title>A high-quality genome assembly for Dillenia turbinata (Dilleniales).</title>
        <authorList>
            <person name="Chanderbali A."/>
        </authorList>
    </citation>
    <scope>NUCLEOTIDE SEQUENCE [LARGE SCALE GENOMIC DNA]</scope>
    <source>
        <strain evidence="11">LSX21</strain>
        <tissue evidence="11">Leaf</tissue>
    </source>
</reference>
<dbReference type="PROSITE" id="PS50157">
    <property type="entry name" value="ZINC_FINGER_C2H2_2"/>
    <property type="match status" value="1"/>
</dbReference>
<dbReference type="AlphaFoldDB" id="A0AAN8YSV7"/>
<keyword evidence="2" id="KW-0479">Metal-binding</keyword>
<feature type="region of interest" description="Disordered" evidence="9">
    <location>
        <begin position="66"/>
        <end position="103"/>
    </location>
</feature>
<dbReference type="Pfam" id="PF13912">
    <property type="entry name" value="zf-C2H2_6"/>
    <property type="match status" value="1"/>
</dbReference>
<dbReference type="EMBL" id="JBAMMX010000026">
    <property type="protein sequence ID" value="KAK6914054.1"/>
    <property type="molecule type" value="Genomic_DNA"/>
</dbReference>
<name>A0AAN8YSV7_9MAGN</name>
<dbReference type="PROSITE" id="PS00028">
    <property type="entry name" value="ZINC_FINGER_C2H2_1"/>
    <property type="match status" value="1"/>
</dbReference>
<dbReference type="SMART" id="SM00355">
    <property type="entry name" value="ZnF_C2H2"/>
    <property type="match status" value="1"/>
</dbReference>
<protein>
    <recommendedName>
        <fullName evidence="10">C2H2-type domain-containing protein</fullName>
    </recommendedName>
</protein>
<evidence type="ECO:0000313" key="11">
    <source>
        <dbReference type="EMBL" id="KAK6914054.1"/>
    </source>
</evidence>
<keyword evidence="7" id="KW-0539">Nucleus</keyword>
<sequence length="103" mass="11058">MESGKQTNSSSEENDQSSEQVSDDIGTGRSYECTFCKRGFTNAQALGGHMNIHRKDRAKTKQVVTPSSNVLSSSSSSCVPPNEPVVEDHFTSSPINSTTTTIS</sequence>
<dbReference type="InterPro" id="IPR013087">
    <property type="entry name" value="Znf_C2H2_type"/>
</dbReference>
<feature type="region of interest" description="Disordered" evidence="9">
    <location>
        <begin position="1"/>
        <end position="27"/>
    </location>
</feature>
<organism evidence="11 12">
    <name type="scientific">Dillenia turbinata</name>
    <dbReference type="NCBI Taxonomy" id="194707"/>
    <lineage>
        <taxon>Eukaryota</taxon>
        <taxon>Viridiplantae</taxon>
        <taxon>Streptophyta</taxon>
        <taxon>Embryophyta</taxon>
        <taxon>Tracheophyta</taxon>
        <taxon>Spermatophyta</taxon>
        <taxon>Magnoliopsida</taxon>
        <taxon>eudicotyledons</taxon>
        <taxon>Gunneridae</taxon>
        <taxon>Pentapetalae</taxon>
        <taxon>Dilleniales</taxon>
        <taxon>Dilleniaceae</taxon>
        <taxon>Dillenia</taxon>
    </lineage>
</organism>